<comment type="caution">
    <text evidence="1">The sequence shown here is derived from an EMBL/GenBank/DDBJ whole genome shotgun (WGS) entry which is preliminary data.</text>
</comment>
<accession>A0ABT0YDK2</accession>
<protein>
    <submittedName>
        <fullName evidence="1">Uncharacterized protein</fullName>
    </submittedName>
</protein>
<dbReference type="Proteomes" id="UP001523216">
    <property type="component" value="Unassembled WGS sequence"/>
</dbReference>
<name>A0ABT0YDK2_9ACTN</name>
<sequence>MADRLFLSHRTVGAHLYRRCFPSSAARRGRGCGTRRN</sequence>
<evidence type="ECO:0000313" key="2">
    <source>
        <dbReference type="Proteomes" id="UP001523216"/>
    </source>
</evidence>
<evidence type="ECO:0000313" key="1">
    <source>
        <dbReference type="EMBL" id="MCM4083567.1"/>
    </source>
</evidence>
<organism evidence="1 2">
    <name type="scientific">Paractinoplanes hotanensis</name>
    <dbReference type="NCBI Taxonomy" id="2906497"/>
    <lineage>
        <taxon>Bacteria</taxon>
        <taxon>Bacillati</taxon>
        <taxon>Actinomycetota</taxon>
        <taxon>Actinomycetes</taxon>
        <taxon>Micromonosporales</taxon>
        <taxon>Micromonosporaceae</taxon>
        <taxon>Paractinoplanes</taxon>
    </lineage>
</organism>
<proteinExistence type="predicted"/>
<keyword evidence="2" id="KW-1185">Reference proteome</keyword>
<dbReference type="EMBL" id="JAMQOL010000061">
    <property type="protein sequence ID" value="MCM4083567.1"/>
    <property type="molecule type" value="Genomic_DNA"/>
</dbReference>
<dbReference type="RefSeq" id="WP_251803282.1">
    <property type="nucleotide sequence ID" value="NZ_JAMQOL010000061.1"/>
</dbReference>
<reference evidence="1 2" key="1">
    <citation type="submission" date="2022-06" db="EMBL/GenBank/DDBJ databases">
        <title>Actinoplanes abujensis sp. nov., isolated from Nigerian arid soil.</title>
        <authorList>
            <person name="Ding P."/>
        </authorList>
    </citation>
    <scope>NUCLEOTIDE SEQUENCE [LARGE SCALE GENOMIC DNA]</scope>
    <source>
        <strain evidence="2">TRM88002</strain>
    </source>
</reference>
<gene>
    <name evidence="1" type="ORF">LXN57_39070</name>
</gene>